<organism evidence="2">
    <name type="scientific">Noccaea caerulescens</name>
    <name type="common">Alpine penny-cress</name>
    <name type="synonym">Thlaspi caerulescens</name>
    <dbReference type="NCBI Taxonomy" id="107243"/>
    <lineage>
        <taxon>Eukaryota</taxon>
        <taxon>Viridiplantae</taxon>
        <taxon>Streptophyta</taxon>
        <taxon>Embryophyta</taxon>
        <taxon>Tracheophyta</taxon>
        <taxon>Spermatophyta</taxon>
        <taxon>Magnoliopsida</taxon>
        <taxon>eudicotyledons</taxon>
        <taxon>Gunneridae</taxon>
        <taxon>Pentapetalae</taxon>
        <taxon>rosids</taxon>
        <taxon>malvids</taxon>
        <taxon>Brassicales</taxon>
        <taxon>Brassicaceae</taxon>
        <taxon>Coluteocarpeae</taxon>
        <taxon>Noccaea</taxon>
    </lineage>
</organism>
<evidence type="ECO:0000256" key="1">
    <source>
        <dbReference type="SAM" id="MobiDB-lite"/>
    </source>
</evidence>
<feature type="compositionally biased region" description="Polar residues" evidence="1">
    <location>
        <begin position="242"/>
        <end position="256"/>
    </location>
</feature>
<feature type="region of interest" description="Disordered" evidence="1">
    <location>
        <begin position="136"/>
        <end position="358"/>
    </location>
</feature>
<feature type="compositionally biased region" description="Basic and acidic residues" evidence="1">
    <location>
        <begin position="288"/>
        <end position="299"/>
    </location>
</feature>
<feature type="compositionally biased region" description="Basic and acidic residues" evidence="1">
    <location>
        <begin position="257"/>
        <end position="269"/>
    </location>
</feature>
<name>A0A1J3FLI9_NOCCA</name>
<proteinExistence type="predicted"/>
<feature type="region of interest" description="Disordered" evidence="1">
    <location>
        <begin position="396"/>
        <end position="470"/>
    </location>
</feature>
<feature type="compositionally biased region" description="Basic and acidic residues" evidence="1">
    <location>
        <begin position="217"/>
        <end position="241"/>
    </location>
</feature>
<evidence type="ECO:0000313" key="2">
    <source>
        <dbReference type="EMBL" id="JAU43557.1"/>
    </source>
</evidence>
<reference evidence="2" key="1">
    <citation type="submission" date="2016-07" db="EMBL/GenBank/DDBJ databases">
        <title>De novo transcriptome assembly of four accessions of the metal hyperaccumulator plant Noccaea caerulescens.</title>
        <authorList>
            <person name="Blande D."/>
            <person name="Halimaa P."/>
            <person name="Tervahauta A.I."/>
            <person name="Aarts M.G."/>
            <person name="Karenlampi S.O."/>
        </authorList>
    </citation>
    <scope>NUCLEOTIDE SEQUENCE</scope>
</reference>
<sequence>MANLGGNHLPEIHSIYVETNLDTRLVVPVNREESVSDFRDKVCYEHNKSFPEMEEINITAFKIKSRGNLFCLSNHMNVSQAFDETRGNWNLYADAVKVEKEALLAIVATDQKCSNPELAEGNKETGIDKALVDVHNKDPNVEEGLTETQVSEKTTGKRKGEMSDGEKNGKKRSIDFNQSADAHDDSKEVEAVVAAPESESCEVLPRKEVDDVLAGDVGKENEKSVEDLGKVSTETDSHPSNHLETNIYQSTTTSREVVNRVPEHTDRVTSESSLISRRGNLDNPFVERGQKENEKREKSVLGSDKLANHLEKKRKSSKESTQKKKSKKSKSVRKEDRLVASGAENLEPVQVVDGEGDDNVIRAVQDSLQEKKSKKIGNLDKIEKKSKKIVESIDEVKNDVHEEALPLNTAKDTDALLTPAKVTPAKNNAKARAQPAASMSSSSDEDNSSDSAEVNYLSRKQGTNLAGLGTRMSLQDILRNSKTYKAAKLSVEKEQAENKLKYGDDESPALDK</sequence>
<feature type="compositionally biased region" description="Basic and acidic residues" evidence="1">
    <location>
        <begin position="181"/>
        <end position="190"/>
    </location>
</feature>
<feature type="region of interest" description="Disordered" evidence="1">
    <location>
        <begin position="492"/>
        <end position="512"/>
    </location>
</feature>
<accession>A0A1J3FLI9</accession>
<feature type="compositionally biased region" description="Basic and acidic residues" evidence="1">
    <location>
        <begin position="154"/>
        <end position="174"/>
    </location>
</feature>
<dbReference type="EMBL" id="GEVK01009275">
    <property type="protein sequence ID" value="JAU43557.1"/>
    <property type="molecule type" value="Transcribed_RNA"/>
</dbReference>
<protein>
    <submittedName>
        <fullName evidence="2">Uncharacterized protein</fullName>
    </submittedName>
</protein>
<gene>
    <name evidence="2" type="ORF">LC_TR4978_c0_g1_i1_g.17518</name>
</gene>
<dbReference type="AlphaFoldDB" id="A0A1J3FLI9"/>
<feature type="compositionally biased region" description="Low complexity" evidence="1">
    <location>
        <begin position="191"/>
        <end position="203"/>
    </location>
</feature>